<dbReference type="PANTHER" id="PTHR42948">
    <property type="entry name" value="TRANSPORTER"/>
    <property type="match status" value="1"/>
</dbReference>
<feature type="transmembrane region" description="Helical" evidence="7">
    <location>
        <begin position="216"/>
        <end position="238"/>
    </location>
</feature>
<dbReference type="PRINTS" id="PR00176">
    <property type="entry name" value="NANEUSMPORT"/>
</dbReference>
<proteinExistence type="inferred from homology"/>
<evidence type="ECO:0000313" key="9">
    <source>
        <dbReference type="Proteomes" id="UP000030993"/>
    </source>
</evidence>
<dbReference type="RefSeq" id="WP_039206132.1">
    <property type="nucleotide sequence ID" value="NZ_DFHJ01000026.1"/>
</dbReference>
<dbReference type="STRING" id="82374.NZ47_02550"/>
<dbReference type="Proteomes" id="UP000030993">
    <property type="component" value="Unassembled WGS sequence"/>
</dbReference>
<feature type="transmembrane region" description="Helical" evidence="7">
    <location>
        <begin position="85"/>
        <end position="106"/>
    </location>
</feature>
<feature type="transmembrane region" description="Helical" evidence="7">
    <location>
        <begin position="385"/>
        <end position="404"/>
    </location>
</feature>
<feature type="transmembrane region" description="Helical" evidence="7">
    <location>
        <begin position="302"/>
        <end position="327"/>
    </location>
</feature>
<dbReference type="SUPFAM" id="SSF161070">
    <property type="entry name" value="SNF-like"/>
    <property type="match status" value="1"/>
</dbReference>
<keyword evidence="6" id="KW-0769">Symport</keyword>
<gene>
    <name evidence="8" type="ORF">NZ47_02550</name>
</gene>
<dbReference type="GO" id="GO:0016020">
    <property type="term" value="C:membrane"/>
    <property type="evidence" value="ECO:0007669"/>
    <property type="project" value="UniProtKB-SubCell"/>
</dbReference>
<feature type="transmembrane region" description="Helical" evidence="7">
    <location>
        <begin position="38"/>
        <end position="64"/>
    </location>
</feature>
<evidence type="ECO:0000256" key="2">
    <source>
        <dbReference type="ARBA" id="ARBA00022448"/>
    </source>
</evidence>
<keyword evidence="9" id="KW-1185">Reference proteome</keyword>
<reference evidence="8 9" key="1">
    <citation type="journal article" date="2013" name="PLoS ONE">
        <title>Identification and characterization of three novel lipases belonging to families II and V from Anaerovibrio lipolyticus 5ST.</title>
        <authorList>
            <person name="Prive F."/>
            <person name="Kaderbhai N.N."/>
            <person name="Girdwood S."/>
            <person name="Worgan H.J."/>
            <person name="Pinloche E."/>
            <person name="Scollan N.D."/>
            <person name="Huws S.A."/>
            <person name="Newbold C.J."/>
        </authorList>
    </citation>
    <scope>NUCLEOTIDE SEQUENCE [LARGE SCALE GENOMIC DNA]</scope>
    <source>
        <strain evidence="8 9">5S</strain>
    </source>
</reference>
<feature type="transmembrane region" description="Helical" evidence="7">
    <location>
        <begin position="259"/>
        <end position="282"/>
    </location>
</feature>
<sequence length="452" mass="49967">MERESFQSRLGFLLVSAGCAIGIGNVWRFPYICGEYGGGLFVLIYLLFLLIMGVPVLAMELSVGRASQKSAYLGFKKLEPEGTKWHIHGLTSIVGNYILMMFYTVVSGWMLDYFFKFIRGEFTPGMNTEQIGNVFGNMLADPVELVFWMLLEVALCFIILSAGIQSGLEKVTKIMMGALLILIIVLGLHSLVLPGGMEGLSFLLLPSLDGVNQHGWWTVISAAMNQAFFTLSVGMGSMEIFGSYIDKHHSLPGESVRIAALDTIVAIMAGMIIFPACFAYGLRPDAGPSLLFITLPNVFMDMTGGLIWGALFFLFMTFASFSTVLAVCENIISFCMDTFKWGRKKAAVINGFMVGLLSIPCALGFNVWENLTIIGNRGVLDTEDFLVSNLILPIGSLIFLLFCVTKYGWGFKNFFEEVNTGDGMKFPVWVKGYFQWILPVMLFVIIVQGLIQ</sequence>
<accession>A0A0B2K425</accession>
<feature type="transmembrane region" description="Helical" evidence="7">
    <location>
        <begin position="176"/>
        <end position="196"/>
    </location>
</feature>
<evidence type="ECO:0000256" key="3">
    <source>
        <dbReference type="ARBA" id="ARBA00022692"/>
    </source>
</evidence>
<organism evidence="8 9">
    <name type="scientific">Anaerovibrio lipolyticus</name>
    <dbReference type="NCBI Taxonomy" id="82374"/>
    <lineage>
        <taxon>Bacteria</taxon>
        <taxon>Bacillati</taxon>
        <taxon>Bacillota</taxon>
        <taxon>Negativicutes</taxon>
        <taxon>Selenomonadales</taxon>
        <taxon>Selenomonadaceae</taxon>
        <taxon>Anaerovibrio</taxon>
    </lineage>
</organism>
<dbReference type="eggNOG" id="COG0733">
    <property type="taxonomic scope" value="Bacteria"/>
</dbReference>
<dbReference type="EMBL" id="JSCE01000046">
    <property type="protein sequence ID" value="KHM52822.1"/>
    <property type="molecule type" value="Genomic_DNA"/>
</dbReference>
<evidence type="ECO:0000256" key="6">
    <source>
        <dbReference type="RuleBase" id="RU003732"/>
    </source>
</evidence>
<comment type="caution">
    <text evidence="8">The sequence shown here is derived from an EMBL/GenBank/DDBJ whole genome shotgun (WGS) entry which is preliminary data.</text>
</comment>
<protein>
    <recommendedName>
        <fullName evidence="6">Transporter</fullName>
    </recommendedName>
</protein>
<keyword evidence="2 6" id="KW-0813">Transport</keyword>
<feature type="transmembrane region" description="Helical" evidence="7">
    <location>
        <begin position="145"/>
        <end position="164"/>
    </location>
</feature>
<comment type="similarity">
    <text evidence="6">Belongs to the sodium:neurotransmitter symporter (SNF) (TC 2.A.22) family.</text>
</comment>
<evidence type="ECO:0000256" key="7">
    <source>
        <dbReference type="SAM" id="Phobius"/>
    </source>
</evidence>
<keyword evidence="5 7" id="KW-0472">Membrane</keyword>
<dbReference type="NCBIfam" id="NF037979">
    <property type="entry name" value="Na_transp"/>
    <property type="match status" value="1"/>
</dbReference>
<comment type="subcellular location">
    <subcellularLocation>
        <location evidence="1">Membrane</location>
        <topology evidence="1">Multi-pass membrane protein</topology>
    </subcellularLocation>
</comment>
<dbReference type="InterPro" id="IPR047218">
    <property type="entry name" value="YocR/YhdH-like"/>
</dbReference>
<evidence type="ECO:0000256" key="1">
    <source>
        <dbReference type="ARBA" id="ARBA00004141"/>
    </source>
</evidence>
<keyword evidence="4 7" id="KW-1133">Transmembrane helix</keyword>
<feature type="transmembrane region" description="Helical" evidence="7">
    <location>
        <begin position="433"/>
        <end position="451"/>
    </location>
</feature>
<evidence type="ECO:0000256" key="4">
    <source>
        <dbReference type="ARBA" id="ARBA00022989"/>
    </source>
</evidence>
<dbReference type="InterPro" id="IPR000175">
    <property type="entry name" value="Na/ntran_symport"/>
</dbReference>
<dbReference type="InterPro" id="IPR037272">
    <property type="entry name" value="SNS_sf"/>
</dbReference>
<dbReference type="Pfam" id="PF00209">
    <property type="entry name" value="SNF"/>
    <property type="match status" value="2"/>
</dbReference>
<keyword evidence="3 6" id="KW-0812">Transmembrane</keyword>
<feature type="transmembrane region" description="Helical" evidence="7">
    <location>
        <begin position="347"/>
        <end position="365"/>
    </location>
</feature>
<dbReference type="PROSITE" id="PS50267">
    <property type="entry name" value="NA_NEUROTRAN_SYMP_3"/>
    <property type="match status" value="1"/>
</dbReference>
<dbReference type="PANTHER" id="PTHR42948:SF1">
    <property type="entry name" value="TRANSPORTER"/>
    <property type="match status" value="1"/>
</dbReference>
<dbReference type="PROSITE" id="PS00610">
    <property type="entry name" value="NA_NEUROTRAN_SYMP_1"/>
    <property type="match status" value="1"/>
</dbReference>
<name>A0A0B2K425_9FIRM</name>
<evidence type="ECO:0000256" key="5">
    <source>
        <dbReference type="ARBA" id="ARBA00023136"/>
    </source>
</evidence>
<evidence type="ECO:0000313" key="8">
    <source>
        <dbReference type="EMBL" id="KHM52822.1"/>
    </source>
</evidence>
<dbReference type="AlphaFoldDB" id="A0A0B2K425"/>
<dbReference type="CDD" id="cd10336">
    <property type="entry name" value="SLC6sbd_Tyt1-Like"/>
    <property type="match status" value="1"/>
</dbReference>
<dbReference type="GO" id="GO:0015293">
    <property type="term" value="F:symporter activity"/>
    <property type="evidence" value="ECO:0007669"/>
    <property type="project" value="UniProtKB-KW"/>
</dbReference>